<evidence type="ECO:0000313" key="3">
    <source>
        <dbReference type="RefSeq" id="XP_041435998.1"/>
    </source>
</evidence>
<feature type="compositionally biased region" description="Polar residues" evidence="1">
    <location>
        <begin position="67"/>
        <end position="78"/>
    </location>
</feature>
<name>A0A8J1M2R9_XENLA</name>
<sequence>MQRSRLGSRRRSAESNVAVPGDRTKRAAKGKALKVALDESGLSAGETETGAGSHPEKDPNAGAAVGSHSNSAEETNAEMTEVSGKAPREFESSGRMEEAASTIAHRVAESALQEPRSRLISETSITDTRQGCREKRDFPVQMRDCRLSCQKRDCPSEKGTVGRSKTAVHNHNSPQICILQISRTKIPLTTSLTQQTIQCSCSSLTTLVVEEIRREAVGLHTSTTSEMSWRFQLIMQTPQQAECWD</sequence>
<dbReference type="KEGG" id="xla:108703698"/>
<keyword evidence="2" id="KW-1185">Reference proteome</keyword>
<feature type="region of interest" description="Disordered" evidence="1">
    <location>
        <begin position="1"/>
        <end position="92"/>
    </location>
</feature>
<dbReference type="Proteomes" id="UP000186698">
    <property type="component" value="Chromosome 1S"/>
</dbReference>
<reference evidence="3" key="1">
    <citation type="submission" date="2025-08" db="UniProtKB">
        <authorList>
            <consortium name="RefSeq"/>
        </authorList>
    </citation>
    <scope>IDENTIFICATION</scope>
    <source>
        <strain evidence="3">J_2021</strain>
        <tissue evidence="3">Erythrocytes</tissue>
    </source>
</reference>
<dbReference type="GeneID" id="108703698"/>
<evidence type="ECO:0000313" key="2">
    <source>
        <dbReference type="Proteomes" id="UP000186698"/>
    </source>
</evidence>
<protein>
    <submittedName>
        <fullName evidence="3">Uncharacterized protein LOC108703698</fullName>
    </submittedName>
</protein>
<dbReference type="RefSeq" id="XP_041435998.1">
    <property type="nucleotide sequence ID" value="XM_041580064.1"/>
</dbReference>
<organism evidence="2 3">
    <name type="scientific">Xenopus laevis</name>
    <name type="common">African clawed frog</name>
    <dbReference type="NCBI Taxonomy" id="8355"/>
    <lineage>
        <taxon>Eukaryota</taxon>
        <taxon>Metazoa</taxon>
        <taxon>Chordata</taxon>
        <taxon>Craniata</taxon>
        <taxon>Vertebrata</taxon>
        <taxon>Euteleostomi</taxon>
        <taxon>Amphibia</taxon>
        <taxon>Batrachia</taxon>
        <taxon>Anura</taxon>
        <taxon>Pipoidea</taxon>
        <taxon>Pipidae</taxon>
        <taxon>Xenopodinae</taxon>
        <taxon>Xenopus</taxon>
        <taxon>Xenopus</taxon>
    </lineage>
</organism>
<proteinExistence type="predicted"/>
<feature type="compositionally biased region" description="Basic residues" evidence="1">
    <location>
        <begin position="1"/>
        <end position="10"/>
    </location>
</feature>
<accession>A0A8J1M2R9</accession>
<dbReference type="AlphaFoldDB" id="A0A8J1M2R9"/>
<evidence type="ECO:0000256" key="1">
    <source>
        <dbReference type="SAM" id="MobiDB-lite"/>
    </source>
</evidence>
<gene>
    <name evidence="3" type="primary">LOC108703698</name>
</gene>